<accession>A0AA41RR11</accession>
<keyword evidence="2" id="KW-1133">Transmembrane helix</keyword>
<keyword evidence="2" id="KW-0472">Membrane</keyword>
<feature type="transmembrane region" description="Helical" evidence="2">
    <location>
        <begin position="425"/>
        <end position="450"/>
    </location>
</feature>
<comment type="caution">
    <text evidence="3">The sequence shown here is derived from an EMBL/GenBank/DDBJ whole genome shotgun (WGS) entry which is preliminary data.</text>
</comment>
<dbReference type="PANTHER" id="PTHR11654">
    <property type="entry name" value="OLIGOPEPTIDE TRANSPORTER-RELATED"/>
    <property type="match status" value="1"/>
</dbReference>
<evidence type="ECO:0000313" key="3">
    <source>
        <dbReference type="EMBL" id="MCL7022977.1"/>
    </source>
</evidence>
<dbReference type="AlphaFoldDB" id="A0AA41RR11"/>
<proteinExistence type="predicted"/>
<keyword evidence="4" id="KW-1185">Reference proteome</keyword>
<reference evidence="3" key="1">
    <citation type="submission" date="2022-03" db="EMBL/GenBank/DDBJ databases">
        <title>A functionally conserved STORR gene fusion in Papaver species that diverged 16.8 million years ago.</title>
        <authorList>
            <person name="Catania T."/>
        </authorList>
    </citation>
    <scope>NUCLEOTIDE SEQUENCE</scope>
    <source>
        <strain evidence="3">S-191538</strain>
    </source>
</reference>
<evidence type="ECO:0000256" key="2">
    <source>
        <dbReference type="SAM" id="Phobius"/>
    </source>
</evidence>
<keyword evidence="2" id="KW-0812">Transmembrane</keyword>
<feature type="compositionally biased region" description="Polar residues" evidence="1">
    <location>
        <begin position="248"/>
        <end position="258"/>
    </location>
</feature>
<dbReference type="InterPro" id="IPR036259">
    <property type="entry name" value="MFS_trans_sf"/>
</dbReference>
<dbReference type="EMBL" id="JAJJMA010017246">
    <property type="protein sequence ID" value="MCL7022977.1"/>
    <property type="molecule type" value="Genomic_DNA"/>
</dbReference>
<feature type="transmembrane region" description="Helical" evidence="2">
    <location>
        <begin position="50"/>
        <end position="74"/>
    </location>
</feature>
<feature type="transmembrane region" description="Helical" evidence="2">
    <location>
        <begin position="94"/>
        <end position="115"/>
    </location>
</feature>
<name>A0AA41RR11_PAPNU</name>
<dbReference type="SUPFAM" id="SSF103473">
    <property type="entry name" value="MFS general substrate transporter"/>
    <property type="match status" value="1"/>
</dbReference>
<feature type="transmembrane region" description="Helical" evidence="2">
    <location>
        <begin position="122"/>
        <end position="143"/>
    </location>
</feature>
<feature type="transmembrane region" description="Helical" evidence="2">
    <location>
        <begin position="392"/>
        <end position="413"/>
    </location>
</feature>
<dbReference type="Gene3D" id="1.20.1250.20">
    <property type="entry name" value="MFS general substrate transporter like domains"/>
    <property type="match status" value="1"/>
</dbReference>
<evidence type="ECO:0000313" key="4">
    <source>
        <dbReference type="Proteomes" id="UP001177140"/>
    </source>
</evidence>
<evidence type="ECO:0000256" key="1">
    <source>
        <dbReference type="SAM" id="MobiDB-lite"/>
    </source>
</evidence>
<feature type="transmembrane region" description="Helical" evidence="2">
    <location>
        <begin position="343"/>
        <end position="364"/>
    </location>
</feature>
<protein>
    <submittedName>
        <fullName evidence="3">Uncharacterized protein</fullName>
    </submittedName>
</protein>
<dbReference type="Proteomes" id="UP001177140">
    <property type="component" value="Unassembled WGS sequence"/>
</dbReference>
<sequence length="573" mass="64255">MLRLFLYLCNIPEEATQVETREKEAAKVTNDENSTGWRKSFMISNEMIRLFLYLFNIPKACYLVEGAIISHTLVEYGVLTLLMSYLTTVLGYSLWRAAVTLAIFAFVSGILSIFADLCRLWVGCYFMVQVNSISYILALVVLLENYRYSASMEDMVIPMKALYVALFLLAVGRGVSLSTCTKEFLGDQMMKARRVSNDEYHEKRDDIRYEISTMRAKIVAFAQIKTIFLPHLGTSAEDRPENHPKAGNTKTELSSSNQQSGIVGSTSLGSAAPICLAFLVYGVVCTTGDTFLQNQEQSSNTSSLGGDRVSLMMLQIIARTSRFLINPLLNRVLFGRSRTRTHATLFGMGLGMFFSIVTCAIARWTEVVRLTAIKHNHTVELSSGRIVPDIDVALFIPQFITLGFVTGLAGDGLEAFFENEYSNWIKIFAPTITEVLTGMGSLLYIVLLLILKSETTWFVETQEESPRVDLYYQTIAVMCVLNFIPLYALASTCYYRRIKIWKFLLDGMGCNNWNQNEEQQTQQIELVRSRENNVSMVRGGTRLSQVPGRGHDQVISSNSVYECGSSSSCNANK</sequence>
<organism evidence="3 4">
    <name type="scientific">Papaver nudicaule</name>
    <name type="common">Iceland poppy</name>
    <dbReference type="NCBI Taxonomy" id="74823"/>
    <lineage>
        <taxon>Eukaryota</taxon>
        <taxon>Viridiplantae</taxon>
        <taxon>Streptophyta</taxon>
        <taxon>Embryophyta</taxon>
        <taxon>Tracheophyta</taxon>
        <taxon>Spermatophyta</taxon>
        <taxon>Magnoliopsida</taxon>
        <taxon>Ranunculales</taxon>
        <taxon>Papaveraceae</taxon>
        <taxon>Papaveroideae</taxon>
        <taxon>Papaver</taxon>
    </lineage>
</organism>
<gene>
    <name evidence="3" type="ORF">MKW94_011419</name>
</gene>
<feature type="transmembrane region" description="Helical" evidence="2">
    <location>
        <begin position="163"/>
        <end position="185"/>
    </location>
</feature>
<feature type="transmembrane region" description="Helical" evidence="2">
    <location>
        <begin position="470"/>
        <end position="495"/>
    </location>
</feature>
<feature type="region of interest" description="Disordered" evidence="1">
    <location>
        <begin position="235"/>
        <end position="258"/>
    </location>
</feature>